<keyword evidence="2" id="KW-1185">Reference proteome</keyword>
<dbReference type="Proteomes" id="UP000242515">
    <property type="component" value="Unassembled WGS sequence"/>
</dbReference>
<sequence>RSVFSKEYQARSDIELLYLRLKGKLHAAGQINQRFKQKAKHIHKNQDKYI</sequence>
<reference evidence="2" key="1">
    <citation type="submission" date="2016-10" db="EMBL/GenBank/DDBJ databases">
        <authorList>
            <person name="Varghese N."/>
            <person name="Submissions S."/>
        </authorList>
    </citation>
    <scope>NUCLEOTIDE SEQUENCE [LARGE SCALE GENOMIC DNA]</scope>
    <source>
        <strain evidence="2">8N4</strain>
    </source>
</reference>
<organism evidence="1 2">
    <name type="scientific">Rosenbergiella nectarea</name>
    <dbReference type="NCBI Taxonomy" id="988801"/>
    <lineage>
        <taxon>Bacteria</taxon>
        <taxon>Pseudomonadati</taxon>
        <taxon>Pseudomonadota</taxon>
        <taxon>Gammaproteobacteria</taxon>
        <taxon>Enterobacterales</taxon>
        <taxon>Erwiniaceae</taxon>
        <taxon>Rosenbergiella</taxon>
    </lineage>
</organism>
<evidence type="ECO:0000313" key="1">
    <source>
        <dbReference type="EMBL" id="SER30812.1"/>
    </source>
</evidence>
<accession>A0A1H9N4I4</accession>
<gene>
    <name evidence="1" type="ORF">SAMN05216522_1231</name>
</gene>
<dbReference type="AlphaFoldDB" id="A0A1H9N4I4"/>
<dbReference type="EMBL" id="FOGC01000023">
    <property type="protein sequence ID" value="SER30812.1"/>
    <property type="molecule type" value="Genomic_DNA"/>
</dbReference>
<evidence type="ECO:0000313" key="2">
    <source>
        <dbReference type="Proteomes" id="UP000242515"/>
    </source>
</evidence>
<feature type="non-terminal residue" evidence="1">
    <location>
        <position position="1"/>
    </location>
</feature>
<protein>
    <submittedName>
        <fullName evidence="1">Uncharacterized protein</fullName>
    </submittedName>
</protein>
<proteinExistence type="predicted"/>
<name>A0A1H9N4I4_9GAMM</name>